<dbReference type="GeneID" id="3863385"/>
<dbReference type="OMA" id="LYKMESY"/>
<dbReference type="KEGG" id="tan:TA16965"/>
<dbReference type="InterPro" id="IPR016024">
    <property type="entry name" value="ARM-type_fold"/>
</dbReference>
<sequence length="1703" mass="198121">MFELISMSNLDSGAHSSHGNFNLNSNSIGISCENENLSKCVTPTLKSRKRSSPEDKPLSKSENFESFDNPISDELMDSVKNFSNEVEDKLNSIEEKGVIHKNPSTENHSVKYLKTPNSRVKSTNSATTGDMCCETRKISEQTPKPSGVHRLSMLDLLMNNDNCLDETSDNVSEVYSSLTSSVNRLGTPVRSNSKDYTKKYDSFQSLSTTDIESSNAEIDRNRSEETFSSSEPVISDDTVRTEEMVTAESGYSTDIEPVVDEFEHLIKCLRDPEYFEKLENLPTLLFLSELEFDKLLKLEDILVPILKQLQEASNFFYKLYVMNVALQIMEPKLNIKTFYENITSLIKVACGPNTPFNPENIENGGLEQMFIQLLNSTSSLLVHLGSDELDVLFKLLFPFFYNFYPIDMIIVAAFGVCKEIVKRLHLDQVKSALKYITSNFIFFNTRLYNTNTPTSNDSSCISKSTSTENSAKVRKEDDSVKIYTRDRDTGNTNNFYYVEIIVILFEQMFINTSRIDENNIGEGIGDEKESYGIFKNNFRDFVNDTFYMENVTFRSRKVFFQILIQKLENPKHPFVSFMVYELLSMLIAHINGNYLNGKRPNEKEDVKEIKGEKNTKKLQSLRFLLIISSHLFELYNRVLRIPFVNRNKTKYLSDLDLSKNMKEITFENIKENIMGYLNYISIKDATSELNNLGTCIFYTFLKDYCYINNVKEMQQLLLFLKIFKYLGVNNANFSGVSGSNKKINYIFNNINYSHVFNYPYLSEAKYHNSPAHRIDLLILDLYVYNIVRELYDSILDTVINLIHTINENTTLRLCIDFIYEVVSKNYDYLLDKKIKTMLLISISDYNVYVRQQVINIYTNFLVHFYNKKGVSGKNARDDIEFEDELMRYISEILIDKMLLTTKDLNYKIRLGSLKFLHMFLSLVQIERYFDVVSALAGRSLDSYREHQQVKRALYNLLCSAFFIYSIETLNSDSFSSIKHTYENKSNSQVSPEEQFLKRSLDHQKKMFLERFVRVILYKMESYKGKLNPILIMFNYYQSNTEVILDPIGYYGGSRNSNMTRKDVVGNNTNLTDPETIVNNWLENLLDLFLMKRSTGARYFELTEALSVFKLFGEVYPKLFVKHLVYFIPYLKLVDGILLDVEQVNLIIAINNLIIIVYRYLKNSKPATKGDAVKDEDEILCELNNIANNVVGLVNYNSPILVRSIIQLLTYNNQEYLMKIYETSFKYLNNIKKILSSFLNSNLGKDKLELRSSVLNHKMLGNLNVSIYSWQLACISEFNDTEFKVFKLFIEIFKLYNGLDIESISGLLIQCCCRYMSNLNNLYKVDHKELKSVLSEIYEYYQTKPDKYNNLILILNRMLNTYHALSSSSDSETPDSENIIDQDNKNQKEKRDLINLMYIMIQKYTNAFMSLITNYYDNEGKAGITDLENHLYFNKEENQEKLFGEVLYDKYDKVVYMEIIEIIIVNRLTNVQELLPFVFAQLISPDLHVQRVAENNLKIIIKQDINLFLGKMNTCFETLFKSVVHQFFRNSFVLGVAGEFIHSALQGVFRIYLELLQAKRSNTKMFITSLLMQTKTIHTIEFKDWIEREIKLGNRNDWKLLNSMKVYEGFINKLKELVDKIKVEKGEERNKLFLEYFQYLYANLICVLLDGLTFKNKKDSAFAITKIRDVVNDNTHILTSDDKITKFVNTRLKRISNRIKNTYK</sequence>
<name>Q4UIN1_THEAN</name>
<organism evidence="2 3">
    <name type="scientific">Theileria annulata</name>
    <dbReference type="NCBI Taxonomy" id="5874"/>
    <lineage>
        <taxon>Eukaryota</taxon>
        <taxon>Sar</taxon>
        <taxon>Alveolata</taxon>
        <taxon>Apicomplexa</taxon>
        <taxon>Aconoidasida</taxon>
        <taxon>Piroplasmida</taxon>
        <taxon>Theileriidae</taxon>
        <taxon>Theileria</taxon>
    </lineage>
</organism>
<feature type="compositionally biased region" description="Basic and acidic residues" evidence="1">
    <location>
        <begin position="51"/>
        <end position="63"/>
    </location>
</feature>
<dbReference type="OrthoDB" id="365924at2759"/>
<proteinExistence type="predicted"/>
<reference evidence="2 3" key="1">
    <citation type="journal article" date="2005" name="Science">
        <title>Genome of the host-cell transforming parasite Theileria annulata compared with T. parva.</title>
        <authorList>
            <person name="Pain A."/>
            <person name="Renauld H."/>
            <person name="Berriman M."/>
            <person name="Murphy L."/>
            <person name="Yeats C.A."/>
            <person name="Weir W."/>
            <person name="Kerhornou A."/>
            <person name="Aslett M."/>
            <person name="Bishop R."/>
            <person name="Bouchier C."/>
            <person name="Cochet M."/>
            <person name="Coulson R.M.R."/>
            <person name="Cronin A."/>
            <person name="de Villiers E.P."/>
            <person name="Fraser A."/>
            <person name="Fosker N."/>
            <person name="Gardner M."/>
            <person name="Goble A."/>
            <person name="Griffiths-Jones S."/>
            <person name="Harris D.E."/>
            <person name="Katzer F."/>
            <person name="Larke N."/>
            <person name="Lord A."/>
            <person name="Maser P."/>
            <person name="McKellar S."/>
            <person name="Mooney P."/>
            <person name="Morton F."/>
            <person name="Nene V."/>
            <person name="O'Neil S."/>
            <person name="Price C."/>
            <person name="Quail M.A."/>
            <person name="Rabbinowitsch E."/>
            <person name="Rawlings N.D."/>
            <person name="Rutter S."/>
            <person name="Saunders D."/>
            <person name="Seeger K."/>
            <person name="Shah T."/>
            <person name="Squares R."/>
            <person name="Squares S."/>
            <person name="Tivey A."/>
            <person name="Walker A.R."/>
            <person name="Woodward J."/>
            <person name="Dobbelaere D.A.E."/>
            <person name="Langsley G."/>
            <person name="Rajandream M.A."/>
            <person name="McKeever D."/>
            <person name="Shiels B."/>
            <person name="Tait A."/>
            <person name="Barrell B.G."/>
            <person name="Hall N."/>
        </authorList>
    </citation>
    <scope>NUCLEOTIDE SEQUENCE [LARGE SCALE GENOMIC DNA]</scope>
    <source>
        <strain evidence="3">Ankara</strain>
    </source>
</reference>
<gene>
    <name evidence="2" type="ORF">TA16965</name>
</gene>
<dbReference type="Proteomes" id="UP000001950">
    <property type="component" value="Chromosome 1"/>
</dbReference>
<accession>Q4UIN1</accession>
<evidence type="ECO:0000313" key="2">
    <source>
        <dbReference type="EMBL" id="CAI73058.1"/>
    </source>
</evidence>
<evidence type="ECO:0000313" key="3">
    <source>
        <dbReference type="Proteomes" id="UP000001950"/>
    </source>
</evidence>
<dbReference type="EMBL" id="CR940347">
    <property type="protein sequence ID" value="CAI73058.1"/>
    <property type="molecule type" value="Genomic_DNA"/>
</dbReference>
<dbReference type="VEuPathDB" id="PiroplasmaDB:TA16965"/>
<protein>
    <submittedName>
        <fullName evidence="2">Uncharacterized protein</fullName>
    </submittedName>
</protein>
<dbReference type="SUPFAM" id="SSF48371">
    <property type="entry name" value="ARM repeat"/>
    <property type="match status" value="1"/>
</dbReference>
<dbReference type="RefSeq" id="XP_953736.1">
    <property type="nucleotide sequence ID" value="XM_948643.1"/>
</dbReference>
<dbReference type="InParanoid" id="Q4UIN1"/>
<keyword evidence="3" id="KW-1185">Reference proteome</keyword>
<dbReference type="eggNOG" id="ENOG502QX8V">
    <property type="taxonomic scope" value="Eukaryota"/>
</dbReference>
<feature type="region of interest" description="Disordered" evidence="1">
    <location>
        <begin position="44"/>
        <end position="70"/>
    </location>
</feature>
<evidence type="ECO:0000256" key="1">
    <source>
        <dbReference type="SAM" id="MobiDB-lite"/>
    </source>
</evidence>